<name>A0AC59YW87_RANTA</name>
<reference evidence="1" key="2">
    <citation type="submission" date="2025-03" db="EMBL/GenBank/DDBJ databases">
        <authorList>
            <consortium name="ELIXIR-Norway"/>
            <consortium name="Elixir Norway"/>
        </authorList>
    </citation>
    <scope>NUCLEOTIDE SEQUENCE</scope>
</reference>
<dbReference type="Proteomes" id="UP001162501">
    <property type="component" value="Chromosome 20"/>
</dbReference>
<evidence type="ECO:0000313" key="2">
    <source>
        <dbReference type="Proteomes" id="UP001162501"/>
    </source>
</evidence>
<gene>
    <name evidence="1" type="ORF">MRATA1EN22A_LOCUS10992</name>
</gene>
<proteinExistence type="predicted"/>
<sequence length="132" mass="13764">MLCVFLCWPGSLPAADNSGGKGGSSTQKTRRCGAPPPARSAEPTGVISFRNHCSPPSLGQVGATLAFSLKVAPIFRAKALQPGCKQGFGAVEWARFGEPATAEQARAARPKGQQAGEDGPLGWGWLLEEESQ</sequence>
<reference evidence="1" key="1">
    <citation type="submission" date="2023-05" db="EMBL/GenBank/DDBJ databases">
        <authorList>
            <consortium name="ELIXIR-Norway"/>
        </authorList>
    </citation>
    <scope>NUCLEOTIDE SEQUENCE</scope>
</reference>
<evidence type="ECO:0000313" key="1">
    <source>
        <dbReference type="EMBL" id="CAN0029759.1"/>
    </source>
</evidence>
<accession>A0AC59YW87</accession>
<organism evidence="1 2">
    <name type="scientific">Rangifer tarandus platyrhynchus</name>
    <name type="common">Svalbard reindeer</name>
    <dbReference type="NCBI Taxonomy" id="3082113"/>
    <lineage>
        <taxon>Eukaryota</taxon>
        <taxon>Metazoa</taxon>
        <taxon>Chordata</taxon>
        <taxon>Craniata</taxon>
        <taxon>Vertebrata</taxon>
        <taxon>Euteleostomi</taxon>
        <taxon>Mammalia</taxon>
        <taxon>Eutheria</taxon>
        <taxon>Laurasiatheria</taxon>
        <taxon>Artiodactyla</taxon>
        <taxon>Ruminantia</taxon>
        <taxon>Pecora</taxon>
        <taxon>Cervidae</taxon>
        <taxon>Odocoileinae</taxon>
        <taxon>Rangifer</taxon>
    </lineage>
</organism>
<protein>
    <submittedName>
        <fullName evidence="1">Uncharacterized protein</fullName>
    </submittedName>
</protein>
<dbReference type="EMBL" id="OX596104">
    <property type="protein sequence ID" value="CAN0029759.1"/>
    <property type="molecule type" value="Genomic_DNA"/>
</dbReference>